<evidence type="ECO:0000256" key="1">
    <source>
        <dbReference type="SAM" id="Phobius"/>
    </source>
</evidence>
<sequence>MAVVIIGTKKYKFVVHAYIISVRRKKQKKKKNTNNNQRELEMELHGQSFFSSIFSSTFFSSTLVSLTSLTFAFPCFGFMKQKQEQQGHWNKNFIIALLTSLLVLR</sequence>
<evidence type="ECO:0000313" key="2">
    <source>
        <dbReference type="EMBL" id="ACU16222.1"/>
    </source>
</evidence>
<dbReference type="EMBL" id="BT091995">
    <property type="protein sequence ID" value="ACU16222.1"/>
    <property type="molecule type" value="mRNA"/>
</dbReference>
<keyword evidence="1" id="KW-0472">Membrane</keyword>
<evidence type="ECO:0008006" key="3">
    <source>
        <dbReference type="Google" id="ProtNLM"/>
    </source>
</evidence>
<name>C6T3I4_SOYBN</name>
<organism evidence="2">
    <name type="scientific">Glycine max</name>
    <name type="common">Soybean</name>
    <name type="synonym">Glycine hispida</name>
    <dbReference type="NCBI Taxonomy" id="3847"/>
    <lineage>
        <taxon>Eukaryota</taxon>
        <taxon>Viridiplantae</taxon>
        <taxon>Streptophyta</taxon>
        <taxon>Embryophyta</taxon>
        <taxon>Tracheophyta</taxon>
        <taxon>Spermatophyta</taxon>
        <taxon>Magnoliopsida</taxon>
        <taxon>eudicotyledons</taxon>
        <taxon>Gunneridae</taxon>
        <taxon>Pentapetalae</taxon>
        <taxon>rosids</taxon>
        <taxon>fabids</taxon>
        <taxon>Fabales</taxon>
        <taxon>Fabaceae</taxon>
        <taxon>Papilionoideae</taxon>
        <taxon>50 kb inversion clade</taxon>
        <taxon>NPAAA clade</taxon>
        <taxon>indigoferoid/millettioid clade</taxon>
        <taxon>Phaseoleae</taxon>
        <taxon>Glycine</taxon>
        <taxon>Glycine subgen. Soja</taxon>
    </lineage>
</organism>
<keyword evidence="1" id="KW-1133">Transmembrane helix</keyword>
<keyword evidence="1" id="KW-0812">Transmembrane</keyword>
<proteinExistence type="evidence at transcript level"/>
<dbReference type="AlphaFoldDB" id="C6T3I4"/>
<protein>
    <recommendedName>
        <fullName evidence="3">Transmembrane protein</fullName>
    </recommendedName>
</protein>
<reference evidence="2" key="1">
    <citation type="submission" date="2009-08" db="EMBL/GenBank/DDBJ databases">
        <authorList>
            <person name="Cheung F."/>
            <person name="Xiao Y."/>
            <person name="Chan A."/>
            <person name="Moskal W."/>
            <person name="Town C.D."/>
        </authorList>
    </citation>
    <scope>NUCLEOTIDE SEQUENCE</scope>
</reference>
<accession>C6T3I4</accession>
<feature type="transmembrane region" description="Helical" evidence="1">
    <location>
        <begin position="49"/>
        <end position="76"/>
    </location>
</feature>